<feature type="domain" description="NR LBD" evidence="11">
    <location>
        <begin position="123"/>
        <end position="308"/>
    </location>
</feature>
<dbReference type="GO" id="GO:0000122">
    <property type="term" value="P:negative regulation of transcription by RNA polymerase II"/>
    <property type="evidence" value="ECO:0007669"/>
    <property type="project" value="TreeGrafter"/>
</dbReference>
<protein>
    <recommendedName>
        <fullName evidence="14">Nuclear receptor domain-containing protein</fullName>
    </recommendedName>
</protein>
<evidence type="ECO:0000256" key="7">
    <source>
        <dbReference type="ARBA" id="ARBA00023170"/>
    </source>
</evidence>
<keyword evidence="6" id="KW-0804">Transcription</keyword>
<keyword evidence="7" id="KW-0675">Receptor</keyword>
<keyword evidence="13" id="KW-1185">Reference proteome</keyword>
<dbReference type="EMBL" id="CAJPVJ010005964">
    <property type="protein sequence ID" value="CAG2170006.1"/>
    <property type="molecule type" value="Genomic_DNA"/>
</dbReference>
<dbReference type="Gene3D" id="1.10.565.10">
    <property type="entry name" value="Retinoid X Receptor"/>
    <property type="match status" value="1"/>
</dbReference>
<evidence type="ECO:0000256" key="8">
    <source>
        <dbReference type="ARBA" id="ARBA00023242"/>
    </source>
</evidence>
<evidence type="ECO:0000313" key="13">
    <source>
        <dbReference type="Proteomes" id="UP000728032"/>
    </source>
</evidence>
<name>A0A7R9M5R4_9ACAR</name>
<dbReference type="GO" id="GO:0000978">
    <property type="term" value="F:RNA polymerase II cis-regulatory region sequence-specific DNA binding"/>
    <property type="evidence" value="ECO:0007669"/>
    <property type="project" value="TreeGrafter"/>
</dbReference>
<keyword evidence="1" id="KW-0479">Metal-binding</keyword>
<evidence type="ECO:0000256" key="5">
    <source>
        <dbReference type="ARBA" id="ARBA00023125"/>
    </source>
</evidence>
<dbReference type="PANTHER" id="PTHR24082">
    <property type="entry name" value="NUCLEAR HORMONE RECEPTOR"/>
    <property type="match status" value="1"/>
</dbReference>
<dbReference type="Proteomes" id="UP000728032">
    <property type="component" value="Unassembled WGS sequence"/>
</dbReference>
<reference evidence="12" key="1">
    <citation type="submission" date="2020-11" db="EMBL/GenBank/DDBJ databases">
        <authorList>
            <person name="Tran Van P."/>
        </authorList>
    </citation>
    <scope>NUCLEOTIDE SEQUENCE</scope>
</reference>
<feature type="domain" description="Nuclear receptor" evidence="10">
    <location>
        <begin position="8"/>
        <end position="45"/>
    </location>
</feature>
<feature type="compositionally biased region" description="Low complexity" evidence="9">
    <location>
        <begin position="77"/>
        <end position="89"/>
    </location>
</feature>
<dbReference type="GO" id="GO:0004879">
    <property type="term" value="F:nuclear receptor activity"/>
    <property type="evidence" value="ECO:0007669"/>
    <property type="project" value="TreeGrafter"/>
</dbReference>
<keyword evidence="8" id="KW-0539">Nucleus</keyword>
<keyword evidence="3" id="KW-0862">Zinc</keyword>
<dbReference type="EMBL" id="OC920789">
    <property type="protein sequence ID" value="CAD7652819.1"/>
    <property type="molecule type" value="Genomic_DNA"/>
</dbReference>
<dbReference type="Gene3D" id="3.30.50.10">
    <property type="entry name" value="Erythroid Transcription Factor GATA-1, subunit A"/>
    <property type="match status" value="1"/>
</dbReference>
<dbReference type="InterPro" id="IPR035500">
    <property type="entry name" value="NHR-like_dom_sf"/>
</dbReference>
<dbReference type="InterPro" id="IPR050234">
    <property type="entry name" value="Nuclear_hormone_rcpt_NR1"/>
</dbReference>
<gene>
    <name evidence="12" type="ORF">ONB1V03_LOCUS9478</name>
</gene>
<dbReference type="PRINTS" id="PR00047">
    <property type="entry name" value="STROIDFINGER"/>
</dbReference>
<evidence type="ECO:0000256" key="9">
    <source>
        <dbReference type="SAM" id="MobiDB-lite"/>
    </source>
</evidence>
<evidence type="ECO:0000259" key="10">
    <source>
        <dbReference type="PROSITE" id="PS51030"/>
    </source>
</evidence>
<dbReference type="GO" id="GO:0045944">
    <property type="term" value="P:positive regulation of transcription by RNA polymerase II"/>
    <property type="evidence" value="ECO:0007669"/>
    <property type="project" value="TreeGrafter"/>
</dbReference>
<dbReference type="AlphaFoldDB" id="A0A7R9M5R4"/>
<evidence type="ECO:0000259" key="11">
    <source>
        <dbReference type="PROSITE" id="PS51843"/>
    </source>
</evidence>
<feature type="region of interest" description="Disordered" evidence="9">
    <location>
        <begin position="60"/>
        <end position="89"/>
    </location>
</feature>
<evidence type="ECO:0000256" key="2">
    <source>
        <dbReference type="ARBA" id="ARBA00022771"/>
    </source>
</evidence>
<dbReference type="InterPro" id="IPR013088">
    <property type="entry name" value="Znf_NHR/GATA"/>
</dbReference>
<dbReference type="InterPro" id="IPR001628">
    <property type="entry name" value="Znf_hrmn_rcpt"/>
</dbReference>
<dbReference type="GO" id="GO:0030154">
    <property type="term" value="P:cell differentiation"/>
    <property type="evidence" value="ECO:0007669"/>
    <property type="project" value="TreeGrafter"/>
</dbReference>
<dbReference type="SUPFAM" id="SSF48508">
    <property type="entry name" value="Nuclear receptor ligand-binding domain"/>
    <property type="match status" value="1"/>
</dbReference>
<keyword evidence="4" id="KW-0805">Transcription regulation</keyword>
<proteinExistence type="predicted"/>
<organism evidence="12">
    <name type="scientific">Oppiella nova</name>
    <dbReference type="NCBI Taxonomy" id="334625"/>
    <lineage>
        <taxon>Eukaryota</taxon>
        <taxon>Metazoa</taxon>
        <taxon>Ecdysozoa</taxon>
        <taxon>Arthropoda</taxon>
        <taxon>Chelicerata</taxon>
        <taxon>Arachnida</taxon>
        <taxon>Acari</taxon>
        <taxon>Acariformes</taxon>
        <taxon>Sarcoptiformes</taxon>
        <taxon>Oribatida</taxon>
        <taxon>Brachypylina</taxon>
        <taxon>Oppioidea</taxon>
        <taxon>Oppiidae</taxon>
        <taxon>Oppiella</taxon>
    </lineage>
</organism>
<dbReference type="GO" id="GO:0008270">
    <property type="term" value="F:zinc ion binding"/>
    <property type="evidence" value="ECO:0007669"/>
    <property type="project" value="UniProtKB-KW"/>
</dbReference>
<dbReference type="OrthoDB" id="5850793at2759"/>
<dbReference type="PROSITE" id="PS51843">
    <property type="entry name" value="NR_LBD"/>
    <property type="match status" value="1"/>
</dbReference>
<keyword evidence="5" id="KW-0238">DNA-binding</keyword>
<evidence type="ECO:0008006" key="14">
    <source>
        <dbReference type="Google" id="ProtNLM"/>
    </source>
</evidence>
<dbReference type="PROSITE" id="PS00031">
    <property type="entry name" value="NUCLEAR_REC_DBD_1"/>
    <property type="match status" value="1"/>
</dbReference>
<keyword evidence="2" id="KW-0863">Zinc-finger</keyword>
<evidence type="ECO:0000256" key="3">
    <source>
        <dbReference type="ARBA" id="ARBA00022833"/>
    </source>
</evidence>
<evidence type="ECO:0000256" key="6">
    <source>
        <dbReference type="ARBA" id="ARBA00023163"/>
    </source>
</evidence>
<dbReference type="SUPFAM" id="SSF57716">
    <property type="entry name" value="Glucocorticoid receptor-like (DNA-binding domain)"/>
    <property type="match status" value="1"/>
</dbReference>
<accession>A0A7R9M5R4</accession>
<dbReference type="PROSITE" id="PS51257">
    <property type="entry name" value="PROKAR_LIPOPROTEIN"/>
    <property type="match status" value="1"/>
</dbReference>
<evidence type="ECO:0000256" key="1">
    <source>
        <dbReference type="ARBA" id="ARBA00022723"/>
    </source>
</evidence>
<evidence type="ECO:0000256" key="4">
    <source>
        <dbReference type="ARBA" id="ARBA00023015"/>
    </source>
</evidence>
<dbReference type="PANTHER" id="PTHR24082:SF283">
    <property type="entry name" value="NUCLEAR HORMONE RECEPTOR HR96"/>
    <property type="match status" value="1"/>
</dbReference>
<dbReference type="PROSITE" id="PS51030">
    <property type="entry name" value="NUCLEAR_REC_DBD_2"/>
    <property type="match status" value="1"/>
</dbReference>
<dbReference type="Pfam" id="PF00105">
    <property type="entry name" value="zf-C4"/>
    <property type="match status" value="1"/>
</dbReference>
<evidence type="ECO:0000313" key="12">
    <source>
        <dbReference type="EMBL" id="CAD7652819.1"/>
    </source>
</evidence>
<dbReference type="SMART" id="SM00399">
    <property type="entry name" value="ZnF_C4"/>
    <property type="match status" value="1"/>
</dbReference>
<dbReference type="InterPro" id="IPR000536">
    <property type="entry name" value="Nucl_hrmn_rcpt_lig-bd"/>
</dbReference>
<sequence>MPKKGVQSLICCVCGDKAIAFNFGVQSCESCKAFFRRNAFRDHAYIFSDEEKRKRKAIVEENRRKTKAHNELNAIHSSDTSSQTQSDLSLNDTNNIEESYDEDFPMIPIANQITTYDKNLNQIEMNRLAELLNATQKIRDPVSKVTSEATVYPDVRQTFAIKGEQEIKRFALMCRHLSAFTGICDEDKISLLKAGCVEILPMRSLIAYNNDRQYWAVVLDSNNTTIIKLESLKKFDQNVYEINKNFFTKFGGQWDFDSIILDLLTAVALFTPDRPNIIHKNLVKLQQQIIFLVTENLYIKVRIMGLLL</sequence>